<evidence type="ECO:0000256" key="6">
    <source>
        <dbReference type="SAM" id="Phobius"/>
    </source>
</evidence>
<dbReference type="Pfam" id="PF09685">
    <property type="entry name" value="MamF_MmsF"/>
    <property type="match status" value="1"/>
</dbReference>
<dbReference type="Proteomes" id="UP000198923">
    <property type="component" value="Unassembled WGS sequence"/>
</dbReference>
<dbReference type="EMBL" id="FNCN01000003">
    <property type="protein sequence ID" value="SDG32021.1"/>
    <property type="molecule type" value="Genomic_DNA"/>
</dbReference>
<feature type="region of interest" description="Disordered" evidence="5">
    <location>
        <begin position="1"/>
        <end position="23"/>
    </location>
</feature>
<proteinExistence type="predicted"/>
<evidence type="ECO:0000259" key="7">
    <source>
        <dbReference type="Pfam" id="PF08044"/>
    </source>
</evidence>
<keyword evidence="9" id="KW-1185">Reference proteome</keyword>
<evidence type="ECO:0000256" key="2">
    <source>
        <dbReference type="ARBA" id="ARBA00022692"/>
    </source>
</evidence>
<feature type="domain" description="DUF1707" evidence="7">
    <location>
        <begin position="37"/>
        <end position="88"/>
    </location>
</feature>
<dbReference type="OrthoDB" id="3734539at2"/>
<keyword evidence="2 6" id="KW-0812">Transmembrane</keyword>
<name>A0A1G7T9W9_9ACTN</name>
<keyword evidence="4 6" id="KW-0472">Membrane</keyword>
<feature type="transmembrane region" description="Helical" evidence="6">
    <location>
        <begin position="164"/>
        <end position="191"/>
    </location>
</feature>
<dbReference type="InterPro" id="IPR012551">
    <property type="entry name" value="DUF1707_SHOCT-like"/>
</dbReference>
<dbReference type="InterPro" id="IPR019109">
    <property type="entry name" value="MamF_MmsF"/>
</dbReference>
<dbReference type="Pfam" id="PF08044">
    <property type="entry name" value="DUF1707"/>
    <property type="match status" value="1"/>
</dbReference>
<sequence length="215" mass="23188">MAGPVRPHGTPPRRGQRVTPHGGAYQFPGSPVSHLDLRVSNEDRNQVIEHVSVAYSEGRLTKEEFDDRLHRAATARVHGDLVPIMTDLYGMYPPLRQPPPFAAPPPYDAPARDSGDRVGAGAAHLLPFLGLMIVGPLVLMATAGRTSPYIRKHAVEALNFQLTVLGASIVLAITIVGMVVVPFVWLGAYVLSAVAGVSAMTEGQFRYPLTVRLVK</sequence>
<dbReference type="AlphaFoldDB" id="A0A1G7T9W9"/>
<organism evidence="8 9">
    <name type="scientific">Sinosporangium album</name>
    <dbReference type="NCBI Taxonomy" id="504805"/>
    <lineage>
        <taxon>Bacteria</taxon>
        <taxon>Bacillati</taxon>
        <taxon>Actinomycetota</taxon>
        <taxon>Actinomycetes</taxon>
        <taxon>Streptosporangiales</taxon>
        <taxon>Streptosporangiaceae</taxon>
        <taxon>Sinosporangium</taxon>
    </lineage>
</organism>
<evidence type="ECO:0000256" key="4">
    <source>
        <dbReference type="ARBA" id="ARBA00023136"/>
    </source>
</evidence>
<reference evidence="8 9" key="1">
    <citation type="submission" date="2016-10" db="EMBL/GenBank/DDBJ databases">
        <authorList>
            <person name="de Groot N.N."/>
        </authorList>
    </citation>
    <scope>NUCLEOTIDE SEQUENCE [LARGE SCALE GENOMIC DNA]</scope>
    <source>
        <strain evidence="8 9">CPCC 201354</strain>
    </source>
</reference>
<comment type="subcellular location">
    <subcellularLocation>
        <location evidence="1">Membrane</location>
        <topology evidence="1">Multi-pass membrane protein</topology>
    </subcellularLocation>
</comment>
<evidence type="ECO:0000313" key="8">
    <source>
        <dbReference type="EMBL" id="SDG32021.1"/>
    </source>
</evidence>
<dbReference type="STRING" id="504805.SAMN05421505_103173"/>
<evidence type="ECO:0000256" key="5">
    <source>
        <dbReference type="SAM" id="MobiDB-lite"/>
    </source>
</evidence>
<feature type="transmembrane region" description="Helical" evidence="6">
    <location>
        <begin position="122"/>
        <end position="144"/>
    </location>
</feature>
<evidence type="ECO:0000256" key="1">
    <source>
        <dbReference type="ARBA" id="ARBA00004141"/>
    </source>
</evidence>
<gene>
    <name evidence="8" type="ORF">SAMN05421505_103173</name>
</gene>
<accession>A0A1G7T9W9</accession>
<evidence type="ECO:0000313" key="9">
    <source>
        <dbReference type="Proteomes" id="UP000198923"/>
    </source>
</evidence>
<evidence type="ECO:0000256" key="3">
    <source>
        <dbReference type="ARBA" id="ARBA00022989"/>
    </source>
</evidence>
<protein>
    <submittedName>
        <fullName evidence="8">Uncharacterized conserved protein, Tic20 family</fullName>
    </submittedName>
</protein>
<keyword evidence="3 6" id="KW-1133">Transmembrane helix</keyword>